<dbReference type="GO" id="GO:0004407">
    <property type="term" value="F:histone deacetylase activity"/>
    <property type="evidence" value="ECO:0007669"/>
    <property type="project" value="TreeGrafter"/>
</dbReference>
<protein>
    <submittedName>
        <fullName evidence="3">Histone deacetylase superfamily protein</fullName>
    </submittedName>
</protein>
<dbReference type="AlphaFoldDB" id="A0A9K3KEE7"/>
<comment type="caution">
    <text evidence="3">The sequence shown here is derived from an EMBL/GenBank/DDBJ whole genome shotgun (WGS) entry which is preliminary data.</text>
</comment>
<sequence length="407" mass="45896">MYLPHHRHLLLQIPLLPAITYIDASNIIRNNRNVSQRVSRHCKNGNNNKNNKNKIGKNRLPTTIATTNNCTTNDSFGISSFQLIDVAPTKTKSTTTTIVHNPFSQRQLDHAQDVLQQIHTPDLVTELQSKCDQSRQRRIEQGKQDPLGFIGYIDDDTYVTTETYNVCLRATATWIQATTTTTTTKHIVVVIVVLQSVLWSWSCRHLDWDVHYGQGIADIIQRYHHHHHHPPPNVRYASIHQVPAFPYQGGTKQEITNNDTTLTIPIPAETTWTCGYRDKFQIALDFLFGSNDDVHETFRPTLVIICAGYDALDSDELASVSLTANDYGQMTQMVLERIQQQQQRNMDGTTCGLLLGLEGGYQLRPQAATASGGSGNMPDAIVKTVQAILQQSSQQQHKQQQQQQKLH</sequence>
<proteinExistence type="predicted"/>
<evidence type="ECO:0000259" key="2">
    <source>
        <dbReference type="Pfam" id="PF00850"/>
    </source>
</evidence>
<dbReference type="Pfam" id="PF00850">
    <property type="entry name" value="Hist_deacetyl"/>
    <property type="match status" value="1"/>
</dbReference>
<dbReference type="InterPro" id="IPR023801">
    <property type="entry name" value="His_deacetylse_dom"/>
</dbReference>
<evidence type="ECO:0000313" key="3">
    <source>
        <dbReference type="EMBL" id="KAG7341754.1"/>
    </source>
</evidence>
<feature type="domain" description="Histone deacetylase" evidence="2">
    <location>
        <begin position="206"/>
        <end position="366"/>
    </location>
</feature>
<evidence type="ECO:0000256" key="1">
    <source>
        <dbReference type="SAM" id="SignalP"/>
    </source>
</evidence>
<dbReference type="EMBL" id="JAGRRH010000026">
    <property type="protein sequence ID" value="KAG7341754.1"/>
    <property type="molecule type" value="Genomic_DNA"/>
</dbReference>
<feature type="signal peptide" evidence="1">
    <location>
        <begin position="1"/>
        <end position="24"/>
    </location>
</feature>
<dbReference type="Proteomes" id="UP000693970">
    <property type="component" value="Unassembled WGS sequence"/>
</dbReference>
<reference evidence="3" key="1">
    <citation type="journal article" date="2021" name="Sci. Rep.">
        <title>Diploid genomic architecture of Nitzschia inconspicua, an elite biomass production diatom.</title>
        <authorList>
            <person name="Oliver A."/>
            <person name="Podell S."/>
            <person name="Pinowska A."/>
            <person name="Traller J.C."/>
            <person name="Smith S.R."/>
            <person name="McClure R."/>
            <person name="Beliaev A."/>
            <person name="Bohutskyi P."/>
            <person name="Hill E.A."/>
            <person name="Rabines A."/>
            <person name="Zheng H."/>
            <person name="Allen L.Z."/>
            <person name="Kuo A."/>
            <person name="Grigoriev I.V."/>
            <person name="Allen A.E."/>
            <person name="Hazlebeck D."/>
            <person name="Allen E.E."/>
        </authorList>
    </citation>
    <scope>NUCLEOTIDE SEQUENCE</scope>
    <source>
        <strain evidence="3">Hildebrandi</strain>
    </source>
</reference>
<evidence type="ECO:0000313" key="4">
    <source>
        <dbReference type="Proteomes" id="UP000693970"/>
    </source>
</evidence>
<gene>
    <name evidence="3" type="ORF">IV203_023707</name>
</gene>
<dbReference type="PANTHER" id="PTHR10625:SF10">
    <property type="entry name" value="HISTONE DEACETYLASE HDAC1"/>
    <property type="match status" value="1"/>
</dbReference>
<dbReference type="OrthoDB" id="424012at2759"/>
<keyword evidence="1" id="KW-0732">Signal</keyword>
<organism evidence="3 4">
    <name type="scientific">Nitzschia inconspicua</name>
    <dbReference type="NCBI Taxonomy" id="303405"/>
    <lineage>
        <taxon>Eukaryota</taxon>
        <taxon>Sar</taxon>
        <taxon>Stramenopiles</taxon>
        <taxon>Ochrophyta</taxon>
        <taxon>Bacillariophyta</taxon>
        <taxon>Bacillariophyceae</taxon>
        <taxon>Bacillariophycidae</taxon>
        <taxon>Bacillariales</taxon>
        <taxon>Bacillariaceae</taxon>
        <taxon>Nitzschia</taxon>
    </lineage>
</organism>
<dbReference type="GO" id="GO:0040029">
    <property type="term" value="P:epigenetic regulation of gene expression"/>
    <property type="evidence" value="ECO:0007669"/>
    <property type="project" value="TreeGrafter"/>
</dbReference>
<dbReference type="PANTHER" id="PTHR10625">
    <property type="entry name" value="HISTONE DEACETYLASE HDAC1-RELATED"/>
    <property type="match status" value="1"/>
</dbReference>
<name>A0A9K3KEE7_9STRA</name>
<keyword evidence="4" id="KW-1185">Reference proteome</keyword>
<feature type="chain" id="PRO_5039954032" evidence="1">
    <location>
        <begin position="25"/>
        <end position="407"/>
    </location>
</feature>
<accession>A0A9K3KEE7</accession>
<reference evidence="3" key="2">
    <citation type="submission" date="2021-04" db="EMBL/GenBank/DDBJ databases">
        <authorList>
            <person name="Podell S."/>
        </authorList>
    </citation>
    <scope>NUCLEOTIDE SEQUENCE</scope>
    <source>
        <strain evidence="3">Hildebrandi</strain>
    </source>
</reference>